<feature type="signal peptide" evidence="1">
    <location>
        <begin position="1"/>
        <end position="24"/>
    </location>
</feature>
<dbReference type="OrthoDB" id="6602106at2"/>
<dbReference type="InterPro" id="IPR010546">
    <property type="entry name" value="DUF1120"/>
</dbReference>
<name>A0A0J6G2F1_PSEDM</name>
<evidence type="ECO:0000313" key="2">
    <source>
        <dbReference type="EMBL" id="SEF03665.1"/>
    </source>
</evidence>
<accession>A0A0J6G2F1</accession>
<dbReference type="PATRIC" id="fig|882211.3.peg.3243"/>
<dbReference type="Pfam" id="PF06551">
    <property type="entry name" value="DUF1120"/>
    <property type="match status" value="1"/>
</dbReference>
<evidence type="ECO:0008006" key="4">
    <source>
        <dbReference type="Google" id="ProtNLM"/>
    </source>
</evidence>
<keyword evidence="3" id="KW-1185">Reference proteome</keyword>
<feature type="chain" id="PRO_5009776958" description="DUF1120 domain-containing protein" evidence="1">
    <location>
        <begin position="25"/>
        <end position="233"/>
    </location>
</feature>
<dbReference type="AlphaFoldDB" id="A0A0J6G2F1"/>
<keyword evidence="1" id="KW-0732">Signal</keyword>
<protein>
    <recommendedName>
        <fullName evidence="4">DUF1120 domain-containing protein</fullName>
    </recommendedName>
</protein>
<dbReference type="EMBL" id="FNUD01000002">
    <property type="protein sequence ID" value="SEF03665.1"/>
    <property type="molecule type" value="Genomic_DNA"/>
</dbReference>
<gene>
    <name evidence="2" type="ORF">SAMN04489800_3820</name>
</gene>
<reference evidence="2" key="1">
    <citation type="submission" date="2016-10" db="EMBL/GenBank/DDBJ databases">
        <authorList>
            <person name="Varghese N."/>
            <person name="Submissions S."/>
        </authorList>
    </citation>
    <scope>NUCLEOTIDE SEQUENCE [LARGE SCALE GENOMIC DNA]</scope>
    <source>
        <strain evidence="2">LMG 25555</strain>
    </source>
</reference>
<proteinExistence type="predicted"/>
<dbReference type="Proteomes" id="UP000183613">
    <property type="component" value="Unassembled WGS sequence"/>
</dbReference>
<comment type="caution">
    <text evidence="2">The sequence shown here is derived from an EMBL/GenBank/DDBJ whole genome shotgun (WGS) entry which is preliminary data.</text>
</comment>
<organism evidence="2 3">
    <name type="scientific">Pseudomonas deceptionensis</name>
    <dbReference type="NCBI Taxonomy" id="882211"/>
    <lineage>
        <taxon>Bacteria</taxon>
        <taxon>Pseudomonadati</taxon>
        <taxon>Pseudomonadota</taxon>
        <taxon>Gammaproteobacteria</taxon>
        <taxon>Pseudomonadales</taxon>
        <taxon>Pseudomonadaceae</taxon>
        <taxon>Pseudomonas</taxon>
    </lineage>
</organism>
<dbReference type="RefSeq" id="WP_048360918.1">
    <property type="nucleotide sequence ID" value="NZ_FNUD01000002.1"/>
</dbReference>
<evidence type="ECO:0000313" key="3">
    <source>
        <dbReference type="Proteomes" id="UP000183613"/>
    </source>
</evidence>
<evidence type="ECO:0000256" key="1">
    <source>
        <dbReference type="SAM" id="SignalP"/>
    </source>
</evidence>
<sequence>MLGDVQKTLCLLAVLATCSMPIQAESINVRIISTQVPVACTPMLSGGGSVDYGAIKPNTLSTDAYTILTEKQLDFAITCNAPAKIALKAVNGRPGSLAGAPEGPGGFGTPGVRLLNDDAAVAGGLGFDGTHKIGGYAVAIKPGTVQADGVDVDSIRSSTNGAGWGPSPSGILGKNLWDNLMNSWSKKGTTLPIAFETLSGKLAVQAYINKTSELDLSKPVALDGLTTIELVYL</sequence>